<feature type="coiled-coil region" evidence="1">
    <location>
        <begin position="181"/>
        <end position="314"/>
    </location>
</feature>
<evidence type="ECO:0000313" key="4">
    <source>
        <dbReference type="Proteomes" id="UP001497497"/>
    </source>
</evidence>
<feature type="compositionally biased region" description="Basic and acidic residues" evidence="2">
    <location>
        <begin position="494"/>
        <end position="518"/>
    </location>
</feature>
<feature type="coiled-coil region" evidence="1">
    <location>
        <begin position="127"/>
        <end position="154"/>
    </location>
</feature>
<protein>
    <submittedName>
        <fullName evidence="3">Uncharacterized protein</fullName>
    </submittedName>
</protein>
<reference evidence="3 4" key="1">
    <citation type="submission" date="2024-04" db="EMBL/GenBank/DDBJ databases">
        <authorList>
            <consortium name="Genoscope - CEA"/>
            <person name="William W."/>
        </authorList>
    </citation>
    <scope>NUCLEOTIDE SEQUENCE [LARGE SCALE GENOMIC DNA]</scope>
</reference>
<organism evidence="3 4">
    <name type="scientific">Lymnaea stagnalis</name>
    <name type="common">Great pond snail</name>
    <name type="synonym">Helix stagnalis</name>
    <dbReference type="NCBI Taxonomy" id="6523"/>
    <lineage>
        <taxon>Eukaryota</taxon>
        <taxon>Metazoa</taxon>
        <taxon>Spiralia</taxon>
        <taxon>Lophotrochozoa</taxon>
        <taxon>Mollusca</taxon>
        <taxon>Gastropoda</taxon>
        <taxon>Heterobranchia</taxon>
        <taxon>Euthyneura</taxon>
        <taxon>Panpulmonata</taxon>
        <taxon>Hygrophila</taxon>
        <taxon>Lymnaeoidea</taxon>
        <taxon>Lymnaeidae</taxon>
        <taxon>Lymnaea</taxon>
    </lineage>
</organism>
<dbReference type="GO" id="GO:2000146">
    <property type="term" value="P:negative regulation of cell motility"/>
    <property type="evidence" value="ECO:0007669"/>
    <property type="project" value="TreeGrafter"/>
</dbReference>
<dbReference type="AlphaFoldDB" id="A0AAV2I9B6"/>
<dbReference type="Proteomes" id="UP001497497">
    <property type="component" value="Unassembled WGS sequence"/>
</dbReference>
<feature type="compositionally biased region" description="Polar residues" evidence="2">
    <location>
        <begin position="719"/>
        <end position="733"/>
    </location>
</feature>
<feature type="compositionally biased region" description="Basic and acidic residues" evidence="2">
    <location>
        <begin position="595"/>
        <end position="611"/>
    </location>
</feature>
<feature type="coiled-coil region" evidence="1">
    <location>
        <begin position="358"/>
        <end position="385"/>
    </location>
</feature>
<gene>
    <name evidence="3" type="ORF">GSLYS_00015759001</name>
</gene>
<evidence type="ECO:0000256" key="2">
    <source>
        <dbReference type="SAM" id="MobiDB-lite"/>
    </source>
</evidence>
<feature type="compositionally biased region" description="Polar residues" evidence="2">
    <location>
        <begin position="625"/>
        <end position="636"/>
    </location>
</feature>
<accession>A0AAV2I9B6</accession>
<sequence length="776" mass="88210">MDTKKDRMEEDLFNIVCGDLGLGETSRSNNYIQFEDLNTANGHAHNYLSVSDSCLHVERSNPCTFPEHSDEHATRLKCCYMQPCQNFHSHATDHSGLILKASLIHSDDLNVHPSVENFPTYADVPYGTSLRQQKKLYEQQIDCLKRQFAASSAEFETSKNNKDSKKSNSFKMTGKEIGKKLVTALQEMDELKIELDACRKRLDAKYKAVAILKQQAELADTELKNTEKKASETSRKLEQELSKLQFELEWRESSFIDSQQTWAERFDRVCQENAILMSKLEARNEELRRANAHKSALSRERDELLALLDVTERQKYEQGKSQIAEEDYGTFSSTELAVLGACKCRVSSPEPCGCAHAAANLRKEVAKLRDELECNQQRREEANLTVDAYRAAFEEQLARSKSMSTRLSQIATMSSRSAKAKAAIKWLIQVLNDDDYAPPQPIETAVEADKGHMLATMSLQELVTLLTEMLSEKNEALAHQKLAAQVLANKLQRYEKRERKSESDASTESRSKRSEGRPRKPQSVPNYKLDIYMKQDSTSDHFTDDEIFKVNGEPHSPVSFDDHKYHMSAVPGPSGLLLASEHRNVEQNESDVLDSESRRDENIQSDFKADKNNQSGFKADEINLSDLNTNENSQSDFKADENNQPDFKADENNQSDYQGDVNDETDVQRNENSLLELRRDESIEHSTEDDNLNRIATSKGETTDSLDKLKDEGEDDKTNLCQNRTQTKSPFTTQEERERRHDDGDPFNPFNSEGDQELPNPDENTESPPKDLKNVP</sequence>
<dbReference type="GO" id="GO:0005737">
    <property type="term" value="C:cytoplasm"/>
    <property type="evidence" value="ECO:0007669"/>
    <property type="project" value="TreeGrafter"/>
</dbReference>
<dbReference type="InterPro" id="IPR034608">
    <property type="entry name" value="CCDC125"/>
</dbReference>
<proteinExistence type="predicted"/>
<evidence type="ECO:0000256" key="1">
    <source>
        <dbReference type="SAM" id="Coils"/>
    </source>
</evidence>
<feature type="compositionally biased region" description="Basic and acidic residues" evidence="2">
    <location>
        <begin position="734"/>
        <end position="744"/>
    </location>
</feature>
<feature type="region of interest" description="Disordered" evidence="2">
    <location>
        <begin position="547"/>
        <end position="776"/>
    </location>
</feature>
<feature type="compositionally biased region" description="Basic and acidic residues" evidence="2">
    <location>
        <begin position="701"/>
        <end position="711"/>
    </location>
</feature>
<feature type="compositionally biased region" description="Basic and acidic residues" evidence="2">
    <location>
        <begin position="637"/>
        <end position="651"/>
    </location>
</feature>
<keyword evidence="1" id="KW-0175">Coiled coil</keyword>
<keyword evidence="4" id="KW-1185">Reference proteome</keyword>
<name>A0AAV2I9B6_LYMST</name>
<dbReference type="PANTHER" id="PTHR28616:SF1">
    <property type="entry name" value="COILED-COIL DOMAIN-CONTAINING PROTEIN 125"/>
    <property type="match status" value="1"/>
</dbReference>
<dbReference type="GO" id="GO:0035024">
    <property type="term" value="P:negative regulation of Rho protein signal transduction"/>
    <property type="evidence" value="ECO:0007669"/>
    <property type="project" value="TreeGrafter"/>
</dbReference>
<dbReference type="PANTHER" id="PTHR28616">
    <property type="entry name" value="COILED-COIL DOMAIN-CONTAINING PROTEIN 125"/>
    <property type="match status" value="1"/>
</dbReference>
<feature type="compositionally biased region" description="Basic and acidic residues" evidence="2">
    <location>
        <begin position="676"/>
        <end position="692"/>
    </location>
</feature>
<comment type="caution">
    <text evidence="3">The sequence shown here is derived from an EMBL/GenBank/DDBJ whole genome shotgun (WGS) entry which is preliminary data.</text>
</comment>
<feature type="region of interest" description="Disordered" evidence="2">
    <location>
        <begin position="494"/>
        <end position="528"/>
    </location>
</feature>
<evidence type="ECO:0000313" key="3">
    <source>
        <dbReference type="EMBL" id="CAL1542153.1"/>
    </source>
</evidence>
<dbReference type="EMBL" id="CAXITT010000473">
    <property type="protein sequence ID" value="CAL1542153.1"/>
    <property type="molecule type" value="Genomic_DNA"/>
</dbReference>